<evidence type="ECO:0000256" key="8">
    <source>
        <dbReference type="RuleBase" id="RU363032"/>
    </source>
</evidence>
<keyword evidence="6 8" id="KW-1133">Transmembrane helix</keyword>
<evidence type="ECO:0000256" key="2">
    <source>
        <dbReference type="ARBA" id="ARBA00007069"/>
    </source>
</evidence>
<feature type="transmembrane region" description="Helical" evidence="8">
    <location>
        <begin position="223"/>
        <end position="244"/>
    </location>
</feature>
<feature type="domain" description="ABC transmembrane type-1" evidence="10">
    <location>
        <begin position="88"/>
        <end position="292"/>
    </location>
</feature>
<dbReference type="CDD" id="cd06261">
    <property type="entry name" value="TM_PBP2"/>
    <property type="match status" value="1"/>
</dbReference>
<evidence type="ECO:0000313" key="12">
    <source>
        <dbReference type="Proteomes" id="UP000248544"/>
    </source>
</evidence>
<feature type="transmembrane region" description="Helical" evidence="8">
    <location>
        <begin position="126"/>
        <end position="147"/>
    </location>
</feature>
<keyword evidence="5 8" id="KW-0812">Transmembrane</keyword>
<evidence type="ECO:0000313" key="11">
    <source>
        <dbReference type="EMBL" id="PZG46299.1"/>
    </source>
</evidence>
<evidence type="ECO:0000256" key="1">
    <source>
        <dbReference type="ARBA" id="ARBA00004651"/>
    </source>
</evidence>
<accession>A0A2W2GUT8</accession>
<dbReference type="PANTHER" id="PTHR42929">
    <property type="entry name" value="INNER MEMBRANE ABC TRANSPORTER PERMEASE PROTEIN YDCU-RELATED-RELATED"/>
    <property type="match status" value="1"/>
</dbReference>
<feature type="transmembrane region" description="Helical" evidence="8">
    <location>
        <begin position="94"/>
        <end position="114"/>
    </location>
</feature>
<keyword evidence="4" id="KW-1003">Cell membrane</keyword>
<evidence type="ECO:0000256" key="3">
    <source>
        <dbReference type="ARBA" id="ARBA00022448"/>
    </source>
</evidence>
<evidence type="ECO:0000259" key="10">
    <source>
        <dbReference type="PROSITE" id="PS50928"/>
    </source>
</evidence>
<comment type="caution">
    <text evidence="11">The sequence shown here is derived from an EMBL/GenBank/DDBJ whole genome shotgun (WGS) entry which is preliminary data.</text>
</comment>
<evidence type="ECO:0000256" key="5">
    <source>
        <dbReference type="ARBA" id="ARBA00022692"/>
    </source>
</evidence>
<dbReference type="AlphaFoldDB" id="A0A2W2GUT8"/>
<keyword evidence="3 8" id="KW-0813">Transport</keyword>
<keyword evidence="7 8" id="KW-0472">Membrane</keyword>
<evidence type="ECO:0000256" key="7">
    <source>
        <dbReference type="ARBA" id="ARBA00023136"/>
    </source>
</evidence>
<comment type="subcellular location">
    <subcellularLocation>
        <location evidence="1 8">Cell membrane</location>
        <topology evidence="1 8">Multi-pass membrane protein</topology>
    </subcellularLocation>
</comment>
<comment type="similarity">
    <text evidence="2">Belongs to the binding-protein-dependent transport system permease family. CysTW subfamily.</text>
</comment>
<reference evidence="11 12" key="1">
    <citation type="submission" date="2018-01" db="EMBL/GenBank/DDBJ databases">
        <title>Draft genome sequence of Sphaerisporangium sp. 7K107.</title>
        <authorList>
            <person name="Sahin N."/>
            <person name="Saygin H."/>
            <person name="Ay H."/>
        </authorList>
    </citation>
    <scope>NUCLEOTIDE SEQUENCE [LARGE SCALE GENOMIC DNA]</scope>
    <source>
        <strain evidence="11 12">7K107</strain>
    </source>
</reference>
<dbReference type="PROSITE" id="PS50928">
    <property type="entry name" value="ABC_TM1"/>
    <property type="match status" value="1"/>
</dbReference>
<dbReference type="SUPFAM" id="SSF161098">
    <property type="entry name" value="MetI-like"/>
    <property type="match status" value="1"/>
</dbReference>
<sequence length="304" mass="32260">MATRSTATLRPPPGDDEGEGSAMPGERPRPFLRRPRFATVALALPVAFMVLVYAYPVGAMLLKSVTEPEFGFGNFGRAVSDATTWHALGVTVRMSAEVAVLTVLLGFPVAYVLARVTARVARILSVLVVIPFWTSVLVRSFAWIVLLGDNGVVPRLLSPFTGDTAGLLYSEAAVVIALTHILLPFPILIIKGTLDQIDDSLVRAARTLGAGPVRAFLRVYLPLAFPAIVSSGMLVFVIGLGFYVTPALVGGPKESTIAVVIAQSVQVTFDWGLAAALATMLLVVAVALTLVVRRLTKVKGLVSL</sequence>
<gene>
    <name evidence="11" type="ORF">C1I98_14630</name>
</gene>
<keyword evidence="12" id="KW-1185">Reference proteome</keyword>
<dbReference type="Gene3D" id="1.10.3720.10">
    <property type="entry name" value="MetI-like"/>
    <property type="match status" value="1"/>
</dbReference>
<feature type="transmembrane region" description="Helical" evidence="8">
    <location>
        <begin position="37"/>
        <end position="55"/>
    </location>
</feature>
<evidence type="ECO:0000256" key="9">
    <source>
        <dbReference type="SAM" id="MobiDB-lite"/>
    </source>
</evidence>
<evidence type="ECO:0000256" key="6">
    <source>
        <dbReference type="ARBA" id="ARBA00022989"/>
    </source>
</evidence>
<dbReference type="InterPro" id="IPR035906">
    <property type="entry name" value="MetI-like_sf"/>
</dbReference>
<organism evidence="11 12">
    <name type="scientific">Spongiactinospora gelatinilytica</name>
    <dbReference type="NCBI Taxonomy" id="2666298"/>
    <lineage>
        <taxon>Bacteria</taxon>
        <taxon>Bacillati</taxon>
        <taxon>Actinomycetota</taxon>
        <taxon>Actinomycetes</taxon>
        <taxon>Streptosporangiales</taxon>
        <taxon>Streptosporangiaceae</taxon>
        <taxon>Spongiactinospora</taxon>
    </lineage>
</organism>
<feature type="transmembrane region" description="Helical" evidence="8">
    <location>
        <begin position="271"/>
        <end position="292"/>
    </location>
</feature>
<feature type="region of interest" description="Disordered" evidence="9">
    <location>
        <begin position="1"/>
        <end position="30"/>
    </location>
</feature>
<dbReference type="Pfam" id="PF00528">
    <property type="entry name" value="BPD_transp_1"/>
    <property type="match status" value="1"/>
</dbReference>
<evidence type="ECO:0000256" key="4">
    <source>
        <dbReference type="ARBA" id="ARBA00022475"/>
    </source>
</evidence>
<protein>
    <submittedName>
        <fullName evidence="11">ABC transporter permease</fullName>
    </submittedName>
</protein>
<dbReference type="RefSeq" id="WP_111167725.1">
    <property type="nucleotide sequence ID" value="NZ_POUA01000097.1"/>
</dbReference>
<dbReference type="InterPro" id="IPR000515">
    <property type="entry name" value="MetI-like"/>
</dbReference>
<dbReference type="PANTHER" id="PTHR42929:SF5">
    <property type="entry name" value="ABC TRANSPORTER PERMEASE PROTEIN"/>
    <property type="match status" value="1"/>
</dbReference>
<dbReference type="GO" id="GO:0055085">
    <property type="term" value="P:transmembrane transport"/>
    <property type="evidence" value="ECO:0007669"/>
    <property type="project" value="InterPro"/>
</dbReference>
<name>A0A2W2GUT8_9ACTN</name>
<dbReference type="Proteomes" id="UP000248544">
    <property type="component" value="Unassembled WGS sequence"/>
</dbReference>
<dbReference type="EMBL" id="POUA01000097">
    <property type="protein sequence ID" value="PZG46299.1"/>
    <property type="molecule type" value="Genomic_DNA"/>
</dbReference>
<feature type="transmembrane region" description="Helical" evidence="8">
    <location>
        <begin position="167"/>
        <end position="190"/>
    </location>
</feature>
<dbReference type="GO" id="GO:0005886">
    <property type="term" value="C:plasma membrane"/>
    <property type="evidence" value="ECO:0007669"/>
    <property type="project" value="UniProtKB-SubCell"/>
</dbReference>
<proteinExistence type="inferred from homology"/>